<keyword evidence="5" id="KW-1185">Reference proteome</keyword>
<keyword evidence="2 3" id="KW-0548">Nucleotidyltransferase</keyword>
<dbReference type="AlphaFoldDB" id="A0A1I6VTJ3"/>
<dbReference type="RefSeq" id="WP_093367593.1">
    <property type="nucleotide sequence ID" value="NZ_FOZZ01000017.1"/>
</dbReference>
<comment type="function">
    <text evidence="3">Catalyzes the formation of 4-diphosphocytidyl-2-C-methyl-D-erythritol from CTP and 2-C-methyl-D-erythritol 4-phosphate (MEP).</text>
</comment>
<protein>
    <recommendedName>
        <fullName evidence="3">2-C-methyl-D-erythritol 4-phosphate cytidylyltransferase</fullName>
        <ecNumber evidence="3">2.7.7.60</ecNumber>
    </recommendedName>
    <alternativeName>
        <fullName evidence="3">4-diphosphocytidyl-2C-methyl-D-erythritol synthase</fullName>
    </alternativeName>
    <alternativeName>
        <fullName evidence="3">MEP cytidylyltransferase</fullName>
        <shortName evidence="3">MCT</shortName>
    </alternativeName>
</protein>
<dbReference type="SUPFAM" id="SSF53448">
    <property type="entry name" value="Nucleotide-diphospho-sugar transferases"/>
    <property type="match status" value="1"/>
</dbReference>
<organism evidence="4 5">
    <name type="scientific">Sphingobacterium wenxiniae</name>
    <dbReference type="NCBI Taxonomy" id="683125"/>
    <lineage>
        <taxon>Bacteria</taxon>
        <taxon>Pseudomonadati</taxon>
        <taxon>Bacteroidota</taxon>
        <taxon>Sphingobacteriia</taxon>
        <taxon>Sphingobacteriales</taxon>
        <taxon>Sphingobacteriaceae</taxon>
        <taxon>Sphingobacterium</taxon>
    </lineage>
</organism>
<dbReference type="InterPro" id="IPR034683">
    <property type="entry name" value="IspD/TarI"/>
</dbReference>
<evidence type="ECO:0000256" key="3">
    <source>
        <dbReference type="HAMAP-Rule" id="MF_00108"/>
    </source>
</evidence>
<comment type="pathway">
    <text evidence="3">Isoprenoid biosynthesis; isopentenyl diphosphate biosynthesis via DXP pathway; isopentenyl diphosphate from 1-deoxy-D-xylulose 5-phosphate: step 2/6.</text>
</comment>
<dbReference type="CDD" id="cd02516">
    <property type="entry name" value="CDP-ME_synthetase"/>
    <property type="match status" value="1"/>
</dbReference>
<dbReference type="OrthoDB" id="9806837at2"/>
<keyword evidence="1 3" id="KW-0808">Transferase</keyword>
<dbReference type="NCBIfam" id="TIGR00453">
    <property type="entry name" value="ispD"/>
    <property type="match status" value="1"/>
</dbReference>
<keyword evidence="3" id="KW-0414">Isoprene biosynthesis</keyword>
<dbReference type="Pfam" id="PF01128">
    <property type="entry name" value="IspD"/>
    <property type="match status" value="1"/>
</dbReference>
<dbReference type="InterPro" id="IPR001228">
    <property type="entry name" value="IspD"/>
</dbReference>
<feature type="site" description="Positions MEP for the nucleophilic attack" evidence="3">
    <location>
        <position position="158"/>
    </location>
</feature>
<dbReference type="NCBIfam" id="NF001186">
    <property type="entry name" value="PRK00155.2-3"/>
    <property type="match status" value="1"/>
</dbReference>
<dbReference type="HAMAP" id="MF_00108">
    <property type="entry name" value="IspD"/>
    <property type="match status" value="1"/>
</dbReference>
<comment type="catalytic activity">
    <reaction evidence="3">
        <text>2-C-methyl-D-erythritol 4-phosphate + CTP + H(+) = 4-CDP-2-C-methyl-D-erythritol + diphosphate</text>
        <dbReference type="Rhea" id="RHEA:13429"/>
        <dbReference type="ChEBI" id="CHEBI:15378"/>
        <dbReference type="ChEBI" id="CHEBI:33019"/>
        <dbReference type="ChEBI" id="CHEBI:37563"/>
        <dbReference type="ChEBI" id="CHEBI:57823"/>
        <dbReference type="ChEBI" id="CHEBI:58262"/>
        <dbReference type="EC" id="2.7.7.60"/>
    </reaction>
</comment>
<dbReference type="EMBL" id="FOZZ01000017">
    <property type="protein sequence ID" value="SFT17028.1"/>
    <property type="molecule type" value="Genomic_DNA"/>
</dbReference>
<dbReference type="EC" id="2.7.7.60" evidence="3"/>
<comment type="similarity">
    <text evidence="3">Belongs to the IspD/TarI cytidylyltransferase family. IspD subfamily.</text>
</comment>
<feature type="site" description="Transition state stabilizer" evidence="3">
    <location>
        <position position="16"/>
    </location>
</feature>
<dbReference type="PANTHER" id="PTHR32125:SF4">
    <property type="entry name" value="2-C-METHYL-D-ERYTHRITOL 4-PHOSPHATE CYTIDYLYLTRANSFERASE, CHLOROPLASTIC"/>
    <property type="match status" value="1"/>
</dbReference>
<proteinExistence type="inferred from homology"/>
<dbReference type="STRING" id="683125.SAMN05660206_11730"/>
<dbReference type="InterPro" id="IPR050088">
    <property type="entry name" value="IspD/TarI_cytidylyltransf_bact"/>
</dbReference>
<evidence type="ECO:0000313" key="5">
    <source>
        <dbReference type="Proteomes" id="UP000198785"/>
    </source>
</evidence>
<dbReference type="UniPathway" id="UPA00056">
    <property type="reaction ID" value="UER00093"/>
</dbReference>
<feature type="site" description="Transition state stabilizer" evidence="3">
    <location>
        <position position="23"/>
    </location>
</feature>
<dbReference type="PANTHER" id="PTHR32125">
    <property type="entry name" value="2-C-METHYL-D-ERYTHRITOL 4-PHOSPHATE CYTIDYLYLTRANSFERASE, CHLOROPLASTIC"/>
    <property type="match status" value="1"/>
</dbReference>
<dbReference type="Gene3D" id="3.90.550.10">
    <property type="entry name" value="Spore Coat Polysaccharide Biosynthesis Protein SpsA, Chain A"/>
    <property type="match status" value="1"/>
</dbReference>
<reference evidence="4 5" key="1">
    <citation type="submission" date="2016-10" db="EMBL/GenBank/DDBJ databases">
        <authorList>
            <person name="de Groot N.N."/>
        </authorList>
    </citation>
    <scope>NUCLEOTIDE SEQUENCE [LARGE SCALE GENOMIC DNA]</scope>
    <source>
        <strain evidence="4 5">DSM 22789</strain>
    </source>
</reference>
<dbReference type="Proteomes" id="UP000198785">
    <property type="component" value="Unassembled WGS sequence"/>
</dbReference>
<name>A0A1I6VTJ3_9SPHI</name>
<accession>A0A1I6VTJ3</accession>
<dbReference type="GO" id="GO:0019288">
    <property type="term" value="P:isopentenyl diphosphate biosynthetic process, methylerythritol 4-phosphate pathway"/>
    <property type="evidence" value="ECO:0007669"/>
    <property type="project" value="UniProtKB-UniRule"/>
</dbReference>
<feature type="site" description="Positions MEP for the nucleophilic attack" evidence="3">
    <location>
        <position position="212"/>
    </location>
</feature>
<evidence type="ECO:0000313" key="4">
    <source>
        <dbReference type="EMBL" id="SFT17028.1"/>
    </source>
</evidence>
<sequence>MYKKYAIIVAGGFGSRMGSTLPKQYLLLAGKPVLMHTIRQFAVCGEELEIVVVIHPEMNGYWKELCGTYGFDVPHHVVYGGDTRFQSVKRGVDFVLQQTDDIAKTLISIHDAARPLVTTEIIRKSFCETTDKKACIVAVPSINSVREGDSTENIAKDRSRIWMVQTPQTFTADLLQQAFLQGESPVFTDDASVVEQLGQRIYIIEGDYRNIKITYPEDIELAKLYMDTLERR</sequence>
<dbReference type="FunFam" id="3.90.550.10:FF:000003">
    <property type="entry name" value="2-C-methyl-D-erythritol 4-phosphate cytidylyltransferase"/>
    <property type="match status" value="1"/>
</dbReference>
<gene>
    <name evidence="3" type="primary">ispD</name>
    <name evidence="4" type="ORF">SAMN05660206_11730</name>
</gene>
<dbReference type="InterPro" id="IPR029044">
    <property type="entry name" value="Nucleotide-diphossugar_trans"/>
</dbReference>
<evidence type="ECO:0000256" key="2">
    <source>
        <dbReference type="ARBA" id="ARBA00022695"/>
    </source>
</evidence>
<dbReference type="GO" id="GO:0050518">
    <property type="term" value="F:2-C-methyl-D-erythritol 4-phosphate cytidylyltransferase activity"/>
    <property type="evidence" value="ECO:0007669"/>
    <property type="project" value="UniProtKB-UniRule"/>
</dbReference>
<evidence type="ECO:0000256" key="1">
    <source>
        <dbReference type="ARBA" id="ARBA00022679"/>
    </source>
</evidence>